<feature type="region of interest" description="Disordered" evidence="1">
    <location>
        <begin position="1"/>
        <end position="100"/>
    </location>
</feature>
<name>A0A0G4MRH2_VERLO</name>
<keyword evidence="3" id="KW-1185">Reference proteome</keyword>
<proteinExistence type="predicted"/>
<accession>A0A0G4MRH2</accession>
<protein>
    <submittedName>
        <fullName evidence="2">Uncharacterized protein</fullName>
    </submittedName>
</protein>
<gene>
    <name evidence="2" type="ORF">BN1708_020124</name>
</gene>
<dbReference type="Proteomes" id="UP000044602">
    <property type="component" value="Unassembled WGS sequence"/>
</dbReference>
<feature type="non-terminal residue" evidence="2">
    <location>
        <position position="100"/>
    </location>
</feature>
<feature type="non-terminal residue" evidence="2">
    <location>
        <position position="1"/>
    </location>
</feature>
<organism evidence="2 3">
    <name type="scientific">Verticillium longisporum</name>
    <name type="common">Verticillium dahliae var. longisporum</name>
    <dbReference type="NCBI Taxonomy" id="100787"/>
    <lineage>
        <taxon>Eukaryota</taxon>
        <taxon>Fungi</taxon>
        <taxon>Dikarya</taxon>
        <taxon>Ascomycota</taxon>
        <taxon>Pezizomycotina</taxon>
        <taxon>Sordariomycetes</taxon>
        <taxon>Hypocreomycetidae</taxon>
        <taxon>Glomerellales</taxon>
        <taxon>Plectosphaerellaceae</taxon>
        <taxon>Verticillium</taxon>
    </lineage>
</organism>
<evidence type="ECO:0000313" key="2">
    <source>
        <dbReference type="EMBL" id="CRK36821.1"/>
    </source>
</evidence>
<dbReference type="AlphaFoldDB" id="A0A0G4MRH2"/>
<dbReference type="EMBL" id="CVQH01024375">
    <property type="protein sequence ID" value="CRK36821.1"/>
    <property type="molecule type" value="Genomic_DNA"/>
</dbReference>
<evidence type="ECO:0000256" key="1">
    <source>
        <dbReference type="SAM" id="MobiDB-lite"/>
    </source>
</evidence>
<sequence>HPRRPHRPGPAGEADCRRLQVPRPRGPPPQRRDRPRGPGPQGARLDPDRPLPPHGRLERHHPERHPGGRPRCRGARDEARRLHTAAKGAAGTRGRRHDGH</sequence>
<reference evidence="2 3" key="1">
    <citation type="submission" date="2015-05" db="EMBL/GenBank/DDBJ databases">
        <authorList>
            <person name="Wang D.B."/>
            <person name="Wang M."/>
        </authorList>
    </citation>
    <scope>NUCLEOTIDE SEQUENCE [LARGE SCALE GENOMIC DNA]</scope>
    <source>
        <strain evidence="2">VL1</strain>
    </source>
</reference>
<evidence type="ECO:0000313" key="3">
    <source>
        <dbReference type="Proteomes" id="UP000044602"/>
    </source>
</evidence>